<keyword evidence="2" id="KW-0342">GTP-binding</keyword>
<dbReference type="SUPFAM" id="SSF52540">
    <property type="entry name" value="P-loop containing nucleoside triphosphate hydrolases"/>
    <property type="match status" value="1"/>
</dbReference>
<sequence length="172" mass="19340">MGEILFMGPKGSGKTLLLKRMQNLSDEKRLTPFDPIPNTKPTEGLEPNNFKFRGMNFVFKELGGAAINEWETHAKTTPKAIVYVFDAADLTKTASNIVWLNELLTNRNLEQKPVLIVLSKCDVPDCIRFNVIDEIIGFDRVLNPSRLSFLETSSVVGVGLSDIFHWIADQMK</sequence>
<evidence type="ECO:0000256" key="2">
    <source>
        <dbReference type="ARBA" id="ARBA00023134"/>
    </source>
</evidence>
<protein>
    <submittedName>
        <fullName evidence="3">ADP-ribosylation factor-like protein 16</fullName>
    </submittedName>
</protein>
<reference evidence="3 4" key="1">
    <citation type="submission" date="2024-04" db="EMBL/GenBank/DDBJ databases">
        <title>Tritrichomonas musculus Genome.</title>
        <authorList>
            <person name="Alves-Ferreira E."/>
            <person name="Grigg M."/>
            <person name="Lorenzi H."/>
            <person name="Galac M."/>
        </authorList>
    </citation>
    <scope>NUCLEOTIDE SEQUENCE [LARGE SCALE GENOMIC DNA]</scope>
    <source>
        <strain evidence="3 4">EAF2021</strain>
    </source>
</reference>
<evidence type="ECO:0000313" key="3">
    <source>
        <dbReference type="EMBL" id="KAK8867062.1"/>
    </source>
</evidence>
<comment type="caution">
    <text evidence="3">The sequence shown here is derived from an EMBL/GenBank/DDBJ whole genome shotgun (WGS) entry which is preliminary data.</text>
</comment>
<gene>
    <name evidence="3" type="ORF">M9Y10_010031</name>
</gene>
<dbReference type="Proteomes" id="UP001470230">
    <property type="component" value="Unassembled WGS sequence"/>
</dbReference>
<proteinExistence type="predicted"/>
<dbReference type="InterPro" id="IPR027417">
    <property type="entry name" value="P-loop_NTPase"/>
</dbReference>
<name>A0ABR2IQ26_9EUKA</name>
<evidence type="ECO:0000256" key="1">
    <source>
        <dbReference type="ARBA" id="ARBA00022741"/>
    </source>
</evidence>
<evidence type="ECO:0000313" key="4">
    <source>
        <dbReference type="Proteomes" id="UP001470230"/>
    </source>
</evidence>
<keyword evidence="4" id="KW-1185">Reference proteome</keyword>
<dbReference type="Gene3D" id="3.40.50.300">
    <property type="entry name" value="P-loop containing nucleotide triphosphate hydrolases"/>
    <property type="match status" value="1"/>
</dbReference>
<accession>A0ABR2IQ26</accession>
<dbReference type="PRINTS" id="PR00449">
    <property type="entry name" value="RASTRNSFRMNG"/>
</dbReference>
<dbReference type="PANTHER" id="PTHR46688:SF1">
    <property type="entry name" value="ADP-RIBOSYLATION FACTOR-LIKE PROTEIN 16"/>
    <property type="match status" value="1"/>
</dbReference>
<dbReference type="Pfam" id="PF00025">
    <property type="entry name" value="Arf"/>
    <property type="match status" value="1"/>
</dbReference>
<keyword evidence="1" id="KW-0547">Nucleotide-binding</keyword>
<dbReference type="PANTHER" id="PTHR46688">
    <property type="entry name" value="ADP-RIBOSYLATION FACTOR-LIKE PROTEIN 16"/>
    <property type="match status" value="1"/>
</dbReference>
<dbReference type="EMBL" id="JAPFFF010000015">
    <property type="protein sequence ID" value="KAK8867062.1"/>
    <property type="molecule type" value="Genomic_DNA"/>
</dbReference>
<dbReference type="InterPro" id="IPR006689">
    <property type="entry name" value="Small_GTPase_ARF/SAR"/>
</dbReference>
<organism evidence="3 4">
    <name type="scientific">Tritrichomonas musculus</name>
    <dbReference type="NCBI Taxonomy" id="1915356"/>
    <lineage>
        <taxon>Eukaryota</taxon>
        <taxon>Metamonada</taxon>
        <taxon>Parabasalia</taxon>
        <taxon>Tritrichomonadida</taxon>
        <taxon>Tritrichomonadidae</taxon>
        <taxon>Tritrichomonas</taxon>
    </lineage>
</organism>